<dbReference type="PANTHER" id="PTHR34823">
    <property type="entry name" value="GLCNAC-BINDING PROTEIN A"/>
    <property type="match status" value="1"/>
</dbReference>
<proteinExistence type="predicted"/>
<reference evidence="7" key="1">
    <citation type="journal article" date="2019" name="Int. J. Syst. Evol. Microbiol.">
        <title>The Global Catalogue of Microorganisms (GCM) 10K type strain sequencing project: providing services to taxonomists for standard genome sequencing and annotation.</title>
        <authorList>
            <consortium name="The Broad Institute Genomics Platform"/>
            <consortium name="The Broad Institute Genome Sequencing Center for Infectious Disease"/>
            <person name="Wu L."/>
            <person name="Ma J."/>
        </authorList>
    </citation>
    <scope>NUCLEOTIDE SEQUENCE [LARGE SCALE GENOMIC DNA]</scope>
    <source>
        <strain evidence="7">NBRC 111980</strain>
    </source>
</reference>
<evidence type="ECO:0000313" key="6">
    <source>
        <dbReference type="EMBL" id="GLQ91853.1"/>
    </source>
</evidence>
<dbReference type="Gene3D" id="2.70.50.50">
    <property type="entry name" value="chitin-binding protein cbp21"/>
    <property type="match status" value="1"/>
</dbReference>
<evidence type="ECO:0000256" key="2">
    <source>
        <dbReference type="ARBA" id="ARBA00022669"/>
    </source>
</evidence>
<keyword evidence="1" id="KW-0964">Secreted</keyword>
<keyword evidence="2" id="KW-0147">Chitin-binding</keyword>
<dbReference type="InterPro" id="IPR041029">
    <property type="entry name" value="GbpA_2"/>
</dbReference>
<dbReference type="Pfam" id="PF03067">
    <property type="entry name" value="LPMO_10"/>
    <property type="match status" value="1"/>
</dbReference>
<dbReference type="Proteomes" id="UP001156670">
    <property type="component" value="Unassembled WGS sequence"/>
</dbReference>
<organism evidence="6 7">
    <name type="scientific">Dyella acidisoli</name>
    <dbReference type="NCBI Taxonomy" id="1867834"/>
    <lineage>
        <taxon>Bacteria</taxon>
        <taxon>Pseudomonadati</taxon>
        <taxon>Pseudomonadota</taxon>
        <taxon>Gammaproteobacteria</taxon>
        <taxon>Lysobacterales</taxon>
        <taxon>Rhodanobacteraceae</taxon>
        <taxon>Dyella</taxon>
    </lineage>
</organism>
<name>A0ABQ5XL86_9GAMM</name>
<evidence type="ECO:0000259" key="4">
    <source>
        <dbReference type="Pfam" id="PF03067"/>
    </source>
</evidence>
<dbReference type="Pfam" id="PF18416">
    <property type="entry name" value="GbpA_2"/>
    <property type="match status" value="1"/>
</dbReference>
<dbReference type="SUPFAM" id="SSF81296">
    <property type="entry name" value="E set domains"/>
    <property type="match status" value="1"/>
</dbReference>
<gene>
    <name evidence="6" type="ORF">GCM10007901_08030</name>
</gene>
<dbReference type="RefSeq" id="WP_284319602.1">
    <property type="nucleotide sequence ID" value="NZ_BSOB01000006.1"/>
</dbReference>
<feature type="domain" description="N-acetylglucosamine binding protein A" evidence="5">
    <location>
        <begin position="263"/>
        <end position="359"/>
    </location>
</feature>
<dbReference type="InterPro" id="IPR013783">
    <property type="entry name" value="Ig-like_fold"/>
</dbReference>
<evidence type="ECO:0000259" key="5">
    <source>
        <dbReference type="Pfam" id="PF18416"/>
    </source>
</evidence>
<dbReference type="InterPro" id="IPR051024">
    <property type="entry name" value="GlcNAc_Chitin_IntDeg"/>
</dbReference>
<dbReference type="CDD" id="cd00146">
    <property type="entry name" value="PKD"/>
    <property type="match status" value="1"/>
</dbReference>
<dbReference type="Gene3D" id="2.60.40.10">
    <property type="entry name" value="Immunoglobulins"/>
    <property type="match status" value="1"/>
</dbReference>
<evidence type="ECO:0000313" key="7">
    <source>
        <dbReference type="Proteomes" id="UP001156670"/>
    </source>
</evidence>
<evidence type="ECO:0000256" key="1">
    <source>
        <dbReference type="ARBA" id="ARBA00022525"/>
    </source>
</evidence>
<dbReference type="Gene3D" id="3.30.70.2150">
    <property type="match status" value="1"/>
</dbReference>
<dbReference type="InterPro" id="IPR004302">
    <property type="entry name" value="Cellulose/chitin-bd_N"/>
</dbReference>
<comment type="caution">
    <text evidence="6">The sequence shown here is derived from an EMBL/GenBank/DDBJ whole genome shotgun (WGS) entry which is preliminary data.</text>
</comment>
<dbReference type="CDD" id="cd21177">
    <property type="entry name" value="LPMO_AA10"/>
    <property type="match status" value="1"/>
</dbReference>
<sequence>MSKIMEVRIPGPYRWWRLLARLCSVALLACTIITPFRQAVAHGAVGVPISRQYQCRLEGGYHSGNPSQIPSPDCRQAYIESGGTSGGWWPFQQWNEVSANPLGWGDNEEELKKAVPDGLLCAAGDPRKAGLDRTPATLWRKTKVTPKDGKVDVVWENTQDHNPATMRIYISKASYDPSRPLHWADLQKIYEGPAPTPIPAHGEGHLPGDIQSFYVLRVPIPANRTGDAVLYSYWQRRDTGNEGFFNCSDITIGPDEGNPGFPWFQEGPYLPHGFAPKVDDLVRFRVMGGSPKGLEVVDLYHPITPQNVQPAIWAKELADTLNTQHQQYVQIGVRVGDTIHYDADHLEKNSVWLKANYSSAMSIIPGTPPEPGKPIAHIAGPNTVQEGASATFSGEQSQGDGLTYRWALPYFEPNSGTTPTIAAKALHPPKSGWVDISLTVTDSHGNQAITHESVIIVPGGSQPTYPNWRRQDVGSYSASTKVTGLDGKVWECKVQAWCQQPVPNGWSDNSWPYAAGSEAAHASGNLAWTLVSGK</sequence>
<evidence type="ECO:0000256" key="3">
    <source>
        <dbReference type="ARBA" id="ARBA00022729"/>
    </source>
</evidence>
<dbReference type="InterPro" id="IPR014756">
    <property type="entry name" value="Ig_E-set"/>
</dbReference>
<dbReference type="PANTHER" id="PTHR34823:SF1">
    <property type="entry name" value="CHITIN-BINDING TYPE-4 DOMAIN-CONTAINING PROTEIN"/>
    <property type="match status" value="1"/>
</dbReference>
<accession>A0ABQ5XL86</accession>
<keyword evidence="3" id="KW-0732">Signal</keyword>
<protein>
    <submittedName>
        <fullName evidence="6">Chitin-binding domain protein</fullName>
    </submittedName>
</protein>
<keyword evidence="7" id="KW-1185">Reference proteome</keyword>
<feature type="domain" description="Chitin-binding type-4" evidence="4">
    <location>
        <begin position="42"/>
        <end position="250"/>
    </location>
</feature>
<dbReference type="EMBL" id="BSOB01000006">
    <property type="protein sequence ID" value="GLQ91853.1"/>
    <property type="molecule type" value="Genomic_DNA"/>
</dbReference>